<protein>
    <submittedName>
        <fullName evidence="2">Uncharacterized protein</fullName>
    </submittedName>
</protein>
<accession>A0AAN8PDH5</accession>
<name>A0AAN8PDH5_POLSC</name>
<evidence type="ECO:0000313" key="2">
    <source>
        <dbReference type="EMBL" id="KAK6628382.1"/>
    </source>
</evidence>
<evidence type="ECO:0000313" key="3">
    <source>
        <dbReference type="Proteomes" id="UP001372834"/>
    </source>
</evidence>
<reference evidence="2 3" key="1">
    <citation type="submission" date="2023-10" db="EMBL/GenBank/DDBJ databases">
        <title>Genomes of two closely related lineages of the louse Polyplax serrata with different host specificities.</title>
        <authorList>
            <person name="Martinu J."/>
            <person name="Tarabai H."/>
            <person name="Stefka J."/>
            <person name="Hypsa V."/>
        </authorList>
    </citation>
    <scope>NUCLEOTIDE SEQUENCE [LARGE SCALE GENOMIC DNA]</scope>
    <source>
        <strain evidence="2">HR10_N</strain>
    </source>
</reference>
<dbReference type="AlphaFoldDB" id="A0AAN8PDH5"/>
<organism evidence="2 3">
    <name type="scientific">Polyplax serrata</name>
    <name type="common">Common mouse louse</name>
    <dbReference type="NCBI Taxonomy" id="468196"/>
    <lineage>
        <taxon>Eukaryota</taxon>
        <taxon>Metazoa</taxon>
        <taxon>Ecdysozoa</taxon>
        <taxon>Arthropoda</taxon>
        <taxon>Hexapoda</taxon>
        <taxon>Insecta</taxon>
        <taxon>Pterygota</taxon>
        <taxon>Neoptera</taxon>
        <taxon>Paraneoptera</taxon>
        <taxon>Psocodea</taxon>
        <taxon>Troctomorpha</taxon>
        <taxon>Phthiraptera</taxon>
        <taxon>Anoplura</taxon>
        <taxon>Polyplacidae</taxon>
        <taxon>Polyplax</taxon>
    </lineage>
</organism>
<evidence type="ECO:0000256" key="1">
    <source>
        <dbReference type="SAM" id="MobiDB-lite"/>
    </source>
</evidence>
<feature type="region of interest" description="Disordered" evidence="1">
    <location>
        <begin position="1"/>
        <end position="38"/>
    </location>
</feature>
<sequence length="98" mass="10909">MKIRGVRSSGKLVQNPITPPGKRFVANGKDNYASPRDPKLKGQTYSLSGWKENNYSEGAGGRHLELYLTGKGSSSPNRMIKKFEPFLCKSLFATCREE</sequence>
<gene>
    <name evidence="2" type="ORF">RUM43_002194</name>
</gene>
<dbReference type="EMBL" id="JAWJWE010000036">
    <property type="protein sequence ID" value="KAK6628382.1"/>
    <property type="molecule type" value="Genomic_DNA"/>
</dbReference>
<proteinExistence type="predicted"/>
<comment type="caution">
    <text evidence="2">The sequence shown here is derived from an EMBL/GenBank/DDBJ whole genome shotgun (WGS) entry which is preliminary data.</text>
</comment>
<dbReference type="Proteomes" id="UP001372834">
    <property type="component" value="Unassembled WGS sequence"/>
</dbReference>